<dbReference type="PROSITE" id="PS51192">
    <property type="entry name" value="HELICASE_ATP_BIND_1"/>
    <property type="match status" value="1"/>
</dbReference>
<dbReference type="Pfam" id="PF00271">
    <property type="entry name" value="Helicase_C"/>
    <property type="match status" value="1"/>
</dbReference>
<evidence type="ECO:0000259" key="6">
    <source>
        <dbReference type="PROSITE" id="PS51194"/>
    </source>
</evidence>
<dbReference type="FunFam" id="3.40.50.300:FF:001137">
    <property type="entry name" value="DEAD/DEAH box helicase"/>
    <property type="match status" value="1"/>
</dbReference>
<dbReference type="Gene3D" id="3.10.20.90">
    <property type="entry name" value="Phosphatidylinositol 3-kinase Catalytic Subunit, Chain A, domain 1"/>
    <property type="match status" value="1"/>
</dbReference>
<proteinExistence type="predicted"/>
<dbReference type="PANTHER" id="PTHR47957:SF3">
    <property type="entry name" value="ATP-DEPENDENT HELICASE HRQ1"/>
    <property type="match status" value="1"/>
</dbReference>
<dbReference type="Proteomes" id="UP000504607">
    <property type="component" value="Chromosome 13"/>
</dbReference>
<organism evidence="7 8">
    <name type="scientific">Elaeis guineensis var. tenera</name>
    <name type="common">Oil palm</name>
    <dbReference type="NCBI Taxonomy" id="51953"/>
    <lineage>
        <taxon>Eukaryota</taxon>
        <taxon>Viridiplantae</taxon>
        <taxon>Streptophyta</taxon>
        <taxon>Embryophyta</taxon>
        <taxon>Tracheophyta</taxon>
        <taxon>Spermatophyta</taxon>
        <taxon>Magnoliopsida</taxon>
        <taxon>Liliopsida</taxon>
        <taxon>Arecaceae</taxon>
        <taxon>Arecoideae</taxon>
        <taxon>Cocoseae</taxon>
        <taxon>Elaeidinae</taxon>
        <taxon>Elaeis</taxon>
    </lineage>
</organism>
<evidence type="ECO:0000256" key="3">
    <source>
        <dbReference type="SAM" id="MobiDB-lite"/>
    </source>
</evidence>
<feature type="domain" description="Ubiquitin-like" evidence="4">
    <location>
        <begin position="3"/>
        <end position="74"/>
    </location>
</feature>
<protein>
    <submittedName>
        <fullName evidence="8">Uncharacterized protein LOC105056057 isoform X1</fullName>
    </submittedName>
</protein>
<feature type="domain" description="Helicase ATP-binding" evidence="5">
    <location>
        <begin position="479"/>
        <end position="660"/>
    </location>
</feature>
<dbReference type="InterPro" id="IPR014001">
    <property type="entry name" value="Helicase_ATP-bd"/>
</dbReference>
<dbReference type="SMART" id="SM00490">
    <property type="entry name" value="HELICc"/>
    <property type="match status" value="1"/>
</dbReference>
<dbReference type="FunCoup" id="A0A6I9S3I5">
    <property type="interactions" value="214"/>
</dbReference>
<keyword evidence="7" id="KW-1185">Reference proteome</keyword>
<keyword evidence="2" id="KW-0067">ATP-binding</keyword>
<feature type="region of interest" description="Disordered" evidence="3">
    <location>
        <begin position="82"/>
        <end position="103"/>
    </location>
</feature>
<accession>A0A6I9S3I5</accession>
<dbReference type="Pfam" id="PF09369">
    <property type="entry name" value="MZB"/>
    <property type="match status" value="1"/>
</dbReference>
<dbReference type="InParanoid" id="A0A6I9S3I5"/>
<dbReference type="GO" id="GO:0005524">
    <property type="term" value="F:ATP binding"/>
    <property type="evidence" value="ECO:0007669"/>
    <property type="project" value="UniProtKB-KW"/>
</dbReference>
<dbReference type="InterPro" id="IPR000626">
    <property type="entry name" value="Ubiquitin-like_dom"/>
</dbReference>
<dbReference type="AlphaFoldDB" id="A0A6I9S3I5"/>
<dbReference type="PANTHER" id="PTHR47957">
    <property type="entry name" value="ATP-DEPENDENT HELICASE HRQ1"/>
    <property type="match status" value="1"/>
</dbReference>
<dbReference type="GO" id="GO:0006289">
    <property type="term" value="P:nucleotide-excision repair"/>
    <property type="evidence" value="ECO:0007669"/>
    <property type="project" value="TreeGrafter"/>
</dbReference>
<reference evidence="8" key="1">
    <citation type="submission" date="2025-08" db="UniProtKB">
        <authorList>
            <consortium name="RefSeq"/>
        </authorList>
    </citation>
    <scope>IDENTIFICATION</scope>
</reference>
<dbReference type="SUPFAM" id="SSF54236">
    <property type="entry name" value="Ubiquitin-like"/>
    <property type="match status" value="1"/>
</dbReference>
<dbReference type="CDD" id="cd17923">
    <property type="entry name" value="DEXHc_Hrq1-like"/>
    <property type="match status" value="1"/>
</dbReference>
<dbReference type="GO" id="GO:0005634">
    <property type="term" value="C:nucleus"/>
    <property type="evidence" value="ECO:0007669"/>
    <property type="project" value="TreeGrafter"/>
</dbReference>
<dbReference type="CDD" id="cd17039">
    <property type="entry name" value="Ubl_ubiquitin_like"/>
    <property type="match status" value="1"/>
</dbReference>
<dbReference type="Pfam" id="PF22982">
    <property type="entry name" value="WHD_HRQ1"/>
    <property type="match status" value="1"/>
</dbReference>
<dbReference type="SUPFAM" id="SSF52540">
    <property type="entry name" value="P-loop containing nucleoside triphosphate hydrolases"/>
    <property type="match status" value="1"/>
</dbReference>
<name>A0A6I9S3I5_ELAGV</name>
<dbReference type="InterPro" id="IPR011545">
    <property type="entry name" value="DEAD/DEAH_box_helicase_dom"/>
</dbReference>
<evidence type="ECO:0000256" key="2">
    <source>
        <dbReference type="ARBA" id="ARBA00022840"/>
    </source>
</evidence>
<feature type="domain" description="Helicase C-terminal" evidence="6">
    <location>
        <begin position="710"/>
        <end position="868"/>
    </location>
</feature>
<dbReference type="CDD" id="cd18797">
    <property type="entry name" value="SF2_C_Hrq"/>
    <property type="match status" value="1"/>
</dbReference>
<dbReference type="GO" id="GO:0003676">
    <property type="term" value="F:nucleic acid binding"/>
    <property type="evidence" value="ECO:0007669"/>
    <property type="project" value="InterPro"/>
</dbReference>
<keyword evidence="1" id="KW-0547">Nucleotide-binding</keyword>
<dbReference type="RefSeq" id="XP_010936421.1">
    <property type="nucleotide sequence ID" value="XM_010938119.3"/>
</dbReference>
<sequence length="1229" mass="137006">MEKEIEIRSLNGESITISIAWHSSISKLKALVKESFLPAKNSPKFHLFFKGAKLRLESRIEDYQIEPGEFMVMVPFTKKSRQFSVEPDPPGPHTGPSKSSRESMVSSAADLAWLDIMNDLSSLSDVSQLDGAPSNFSPSNKVGGGKEGVLKVEGSSKLSSNTKRKREPENGHILRDILCSDFKNVFEQQTSDKIRQFVESAGCLSSPTKDSCLLFEEFFKTSNETEQCVCPSWLKRLLKNFTFLNTFYAFFHIQGKCMTWECIEGALKNRGRFGLDDACISDVENLSLLCPKVVVILGKQENMVSKLGSAIVIGNPSTDLSDQSGLTKMLRTARKKTPTSAVINAMEKRVVAFKTELRRAIKCCMEKNLSKTSIPLMLSLEDLILMKDGFAVPEGSEVKSAKTRSLASACHGLHSMEPAEMIEHLRQGIGKHGQIVHVQEIDAKEAMYVELPNNLSETLKCALNRMGISALYSHQAEAIQASLSGKNIVVATSTSSGKSLCYNIPVLESLSQNLFPCAMYIFPTKALAQDQLRALLEMTRGLDIDLTVGVYDGDTSQEHRIWIKDNARLLITNPDMLHMSILPYHGRFQRILSNLRYIVIDETHSYKGAFGCHTALILRRLRRICFHAYGSDPSFIFCTATSANPREHAMELANLQNLELIQNDGSPCSQKHFLFWNPPLCLGSKAPSSRNDSKNVELDVMTRRSSSIMEVSYLFAEMVQHGLRCIAFCKTRKLCELVLCYTREILQEVAHNLVGSISVYRAGYTPQERRRIEAELFEGKLRGVAATNALELGIDVGHIDATLHLGFPGSVASLWQQAGRSGRRARPSLAVYVALEGPLDQYFMRFPQKLFGRPIEHCQVDAHNQKVLEQHIACAGYELPLCLQYDEKYFGSGLDCAIMALKLKGYLSNDRLGVSSSKIWNYIGPEERPSHAVSIRAIETDRYKVIDMSNNEVLEEIEESKAFYQVYEGAVYMHQGITHLVKDLDLSGKIAFCQKADLKYYTKTRDYTDIIITGGDLGYPPVRASEFEKLRTTAQANACNITTKWFGFYRIWRASNRIFDSVELSLPAYSFESQAAWIRIPPSVKTAVEMQNLPFRAGMHAASHALLNVVPLYMMCNTFDLGTECANPHETRAVPERILLYDQHPGGIGITAQVQLLFGELLTAALELVSTCNCMSCSGCPHCVQVLSCGEYNEVLDKEAAIVILEGVIEAEKSYFEGKAKCCENSAAN</sequence>
<dbReference type="PROSITE" id="PS50053">
    <property type="entry name" value="UBIQUITIN_2"/>
    <property type="match status" value="1"/>
</dbReference>
<dbReference type="InterPro" id="IPR055227">
    <property type="entry name" value="HRQ1_WHD"/>
</dbReference>
<evidence type="ECO:0000313" key="8">
    <source>
        <dbReference type="RefSeq" id="XP_010936421.1"/>
    </source>
</evidence>
<evidence type="ECO:0000259" key="4">
    <source>
        <dbReference type="PROSITE" id="PS50053"/>
    </source>
</evidence>
<dbReference type="Gene3D" id="3.40.50.300">
    <property type="entry name" value="P-loop containing nucleotide triphosphate hydrolases"/>
    <property type="match status" value="2"/>
</dbReference>
<dbReference type="InterPro" id="IPR001650">
    <property type="entry name" value="Helicase_C-like"/>
</dbReference>
<dbReference type="SMART" id="SM00487">
    <property type="entry name" value="DEXDc"/>
    <property type="match status" value="1"/>
</dbReference>
<dbReference type="GO" id="GO:0043138">
    <property type="term" value="F:3'-5' DNA helicase activity"/>
    <property type="evidence" value="ECO:0007669"/>
    <property type="project" value="TreeGrafter"/>
</dbReference>
<dbReference type="GeneID" id="105056057"/>
<evidence type="ECO:0000259" key="5">
    <source>
        <dbReference type="PROSITE" id="PS51192"/>
    </source>
</evidence>
<dbReference type="InterPro" id="IPR018973">
    <property type="entry name" value="MZB"/>
</dbReference>
<dbReference type="InterPro" id="IPR029071">
    <property type="entry name" value="Ubiquitin-like_domsf"/>
</dbReference>
<dbReference type="Pfam" id="PF00270">
    <property type="entry name" value="DEAD"/>
    <property type="match status" value="1"/>
</dbReference>
<dbReference type="PROSITE" id="PS51194">
    <property type="entry name" value="HELICASE_CTER"/>
    <property type="match status" value="1"/>
</dbReference>
<dbReference type="GO" id="GO:0036297">
    <property type="term" value="P:interstrand cross-link repair"/>
    <property type="evidence" value="ECO:0007669"/>
    <property type="project" value="TreeGrafter"/>
</dbReference>
<evidence type="ECO:0000256" key="1">
    <source>
        <dbReference type="ARBA" id="ARBA00022741"/>
    </source>
</evidence>
<evidence type="ECO:0000313" key="7">
    <source>
        <dbReference type="Proteomes" id="UP000504607"/>
    </source>
</evidence>
<dbReference type="KEGG" id="egu:105056057"/>
<dbReference type="Pfam" id="PF00240">
    <property type="entry name" value="ubiquitin"/>
    <property type="match status" value="1"/>
</dbReference>
<gene>
    <name evidence="8" type="primary">LOC105056057</name>
</gene>
<dbReference type="OrthoDB" id="18781at2759"/>
<dbReference type="InterPro" id="IPR027417">
    <property type="entry name" value="P-loop_NTPase"/>
</dbReference>